<dbReference type="Gene3D" id="1.10.1740.10">
    <property type="match status" value="1"/>
</dbReference>
<dbReference type="EMBL" id="BAAAGX010000025">
    <property type="protein sequence ID" value="GAA0266150.1"/>
    <property type="molecule type" value="Genomic_DNA"/>
</dbReference>
<accession>A0ABP3EJJ1</accession>
<proteinExistence type="inferred from homology"/>
<comment type="similarity">
    <text evidence="1">Belongs to the sigma-70 factor family. ECF subfamily.</text>
</comment>
<dbReference type="PANTHER" id="PTHR47756:SF2">
    <property type="entry name" value="BLL6612 PROTEIN"/>
    <property type="match status" value="1"/>
</dbReference>
<evidence type="ECO:0000313" key="8">
    <source>
        <dbReference type="EMBL" id="GAA0266150.1"/>
    </source>
</evidence>
<protein>
    <submittedName>
        <fullName evidence="8">Sigma-70 family RNA polymerase sigma factor</fullName>
    </submittedName>
</protein>
<keyword evidence="2" id="KW-0805">Transcription regulation</keyword>
<dbReference type="Pfam" id="PF20239">
    <property type="entry name" value="DUF6596"/>
    <property type="match status" value="1"/>
</dbReference>
<evidence type="ECO:0000259" key="5">
    <source>
        <dbReference type="Pfam" id="PF04542"/>
    </source>
</evidence>
<dbReference type="InterPro" id="IPR007627">
    <property type="entry name" value="RNA_pol_sigma70_r2"/>
</dbReference>
<dbReference type="InterPro" id="IPR013249">
    <property type="entry name" value="RNA_pol_sigma70_r4_t2"/>
</dbReference>
<organism evidence="8 9">
    <name type="scientific">Cryptosporangium japonicum</name>
    <dbReference type="NCBI Taxonomy" id="80872"/>
    <lineage>
        <taxon>Bacteria</taxon>
        <taxon>Bacillati</taxon>
        <taxon>Actinomycetota</taxon>
        <taxon>Actinomycetes</taxon>
        <taxon>Cryptosporangiales</taxon>
        <taxon>Cryptosporangiaceae</taxon>
        <taxon>Cryptosporangium</taxon>
    </lineage>
</organism>
<reference evidence="9" key="1">
    <citation type="journal article" date="2019" name="Int. J. Syst. Evol. Microbiol.">
        <title>The Global Catalogue of Microorganisms (GCM) 10K type strain sequencing project: providing services to taxonomists for standard genome sequencing and annotation.</title>
        <authorList>
            <consortium name="The Broad Institute Genomics Platform"/>
            <consortium name="The Broad Institute Genome Sequencing Center for Infectious Disease"/>
            <person name="Wu L."/>
            <person name="Ma J."/>
        </authorList>
    </citation>
    <scope>NUCLEOTIDE SEQUENCE [LARGE SCALE GENOMIC DNA]</scope>
    <source>
        <strain evidence="9">JCM 10425</strain>
    </source>
</reference>
<dbReference type="Pfam" id="PF08281">
    <property type="entry name" value="Sigma70_r4_2"/>
    <property type="match status" value="1"/>
</dbReference>
<dbReference type="SUPFAM" id="SSF88946">
    <property type="entry name" value="Sigma2 domain of RNA polymerase sigma factors"/>
    <property type="match status" value="1"/>
</dbReference>
<dbReference type="InterPro" id="IPR046531">
    <property type="entry name" value="DUF6596"/>
</dbReference>
<gene>
    <name evidence="8" type="ORF">GCM10009539_61130</name>
</gene>
<keyword evidence="3" id="KW-0731">Sigma factor</keyword>
<feature type="domain" description="DUF6596" evidence="7">
    <location>
        <begin position="184"/>
        <end position="282"/>
    </location>
</feature>
<dbReference type="Pfam" id="PF04542">
    <property type="entry name" value="Sigma70_r2"/>
    <property type="match status" value="1"/>
</dbReference>
<feature type="domain" description="RNA polymerase sigma factor 70 region 4 type 2" evidence="6">
    <location>
        <begin position="115"/>
        <end position="166"/>
    </location>
</feature>
<evidence type="ECO:0000256" key="4">
    <source>
        <dbReference type="ARBA" id="ARBA00023163"/>
    </source>
</evidence>
<feature type="domain" description="RNA polymerase sigma-70 region 2" evidence="5">
    <location>
        <begin position="18"/>
        <end position="78"/>
    </location>
</feature>
<dbReference type="PANTHER" id="PTHR47756">
    <property type="entry name" value="BLL6612 PROTEIN-RELATED"/>
    <property type="match status" value="1"/>
</dbReference>
<name>A0ABP3EJJ1_9ACTN</name>
<evidence type="ECO:0000313" key="9">
    <source>
        <dbReference type="Proteomes" id="UP001500967"/>
    </source>
</evidence>
<sequence length="419" mass="46528">MSEQVNRAVAEAYRAEWALVLAATVRVARDFDLAEECVQEAYAQALVTWTRDGIPDRPGAWLLTTAKRRVLDVIRHEQVLRAKLPQLLIRAEDTPASSVETNRTDDVPDDRLRLIFTCCHPALDKNAQVALTLRLICGVSTGDIAGAFLVSETTMAARVTRAKKKIAIARIPFRVPRGGDLPERLDAVLSVIYLLYAAGHVAPSGTQLQRVDLAEQALYVSRMLHQLMPDESEVAGLLALVLLTDARRTTRTDGDGALVRLEDQNRSEWNRAAIDEGRELVLRGMRVGPAGRYLIQAAIAALHAEAPTFDDTDWPQIVRLYDRLLQVWPSPVVALNRAVALSMAVDPTTALREVEALEKDARLRAHHYLPAIKADLLRRLNRPADAVLAYQAALALAENETEREFLTRRLHAVSGHQRI</sequence>
<dbReference type="InterPro" id="IPR013324">
    <property type="entry name" value="RNA_pol_sigma_r3/r4-like"/>
</dbReference>
<comment type="caution">
    <text evidence="8">The sequence shown here is derived from an EMBL/GenBank/DDBJ whole genome shotgun (WGS) entry which is preliminary data.</text>
</comment>
<keyword evidence="9" id="KW-1185">Reference proteome</keyword>
<keyword evidence="4" id="KW-0804">Transcription</keyword>
<evidence type="ECO:0000259" key="6">
    <source>
        <dbReference type="Pfam" id="PF08281"/>
    </source>
</evidence>
<evidence type="ECO:0000259" key="7">
    <source>
        <dbReference type="Pfam" id="PF20239"/>
    </source>
</evidence>
<evidence type="ECO:0000256" key="1">
    <source>
        <dbReference type="ARBA" id="ARBA00010641"/>
    </source>
</evidence>
<dbReference type="Proteomes" id="UP001500967">
    <property type="component" value="Unassembled WGS sequence"/>
</dbReference>
<dbReference type="SUPFAM" id="SSF88659">
    <property type="entry name" value="Sigma3 and sigma4 domains of RNA polymerase sigma factors"/>
    <property type="match status" value="1"/>
</dbReference>
<evidence type="ECO:0000256" key="3">
    <source>
        <dbReference type="ARBA" id="ARBA00023082"/>
    </source>
</evidence>
<dbReference type="InterPro" id="IPR013325">
    <property type="entry name" value="RNA_pol_sigma_r2"/>
</dbReference>
<evidence type="ECO:0000256" key="2">
    <source>
        <dbReference type="ARBA" id="ARBA00023015"/>
    </source>
</evidence>